<dbReference type="InterPro" id="IPR036890">
    <property type="entry name" value="HATPase_C_sf"/>
</dbReference>
<dbReference type="InterPro" id="IPR036097">
    <property type="entry name" value="HisK_dim/P_sf"/>
</dbReference>
<comment type="caution">
    <text evidence="14">The sequence shown here is derived from an EMBL/GenBank/DDBJ whole genome shotgun (WGS) entry which is preliminary data.</text>
</comment>
<dbReference type="InterPro" id="IPR001789">
    <property type="entry name" value="Sig_transdc_resp-reg_receiver"/>
</dbReference>
<keyword evidence="10" id="KW-0175">Coiled coil</keyword>
<evidence type="ECO:0000256" key="11">
    <source>
        <dbReference type="SAM" id="Phobius"/>
    </source>
</evidence>
<dbReference type="EMBL" id="SUMF01000015">
    <property type="protein sequence ID" value="TJZ72030.1"/>
    <property type="molecule type" value="Genomic_DNA"/>
</dbReference>
<proteinExistence type="predicted"/>
<feature type="coiled-coil region" evidence="10">
    <location>
        <begin position="395"/>
        <end position="492"/>
    </location>
</feature>
<dbReference type="RefSeq" id="WP_136773858.1">
    <property type="nucleotide sequence ID" value="NZ_CP156074.1"/>
</dbReference>
<dbReference type="Gene3D" id="3.30.565.10">
    <property type="entry name" value="Histidine kinase-like ATPase, C-terminal domain"/>
    <property type="match status" value="1"/>
</dbReference>
<dbReference type="CDD" id="cd00156">
    <property type="entry name" value="REC"/>
    <property type="match status" value="1"/>
</dbReference>
<evidence type="ECO:0000256" key="7">
    <source>
        <dbReference type="ARBA" id="ARBA00058004"/>
    </source>
</evidence>
<dbReference type="PANTHER" id="PTHR45339:SF1">
    <property type="entry name" value="HYBRID SIGNAL TRANSDUCTION HISTIDINE KINASE J"/>
    <property type="match status" value="1"/>
</dbReference>
<comment type="catalytic activity">
    <reaction evidence="1">
        <text>ATP + protein L-histidine = ADP + protein N-phospho-L-histidine.</text>
        <dbReference type="EC" id="2.7.13.3"/>
    </reaction>
</comment>
<keyword evidence="15" id="KW-1185">Reference proteome</keyword>
<feature type="modified residue" description="4-aspartylphosphate" evidence="9">
    <location>
        <position position="1100"/>
    </location>
</feature>
<keyword evidence="11" id="KW-1133">Transmembrane helix</keyword>
<evidence type="ECO:0000256" key="4">
    <source>
        <dbReference type="ARBA" id="ARBA00022679"/>
    </source>
</evidence>
<dbReference type="EC" id="2.7.13.3" evidence="2"/>
<keyword evidence="6" id="KW-0902">Two-component regulatory system</keyword>
<reference evidence="14 15" key="1">
    <citation type="submission" date="2019-04" db="EMBL/GenBank/DDBJ databases">
        <title>Chitiniphilus eburnea sp. nov., a novel chitinolytic bacterium isolated from aquaculture sludge.</title>
        <authorList>
            <person name="Sheng M."/>
        </authorList>
    </citation>
    <scope>NUCLEOTIDE SEQUENCE [LARGE SCALE GENOMIC DNA]</scope>
    <source>
        <strain evidence="14 15">HX-2-15</strain>
    </source>
</reference>
<evidence type="ECO:0000256" key="10">
    <source>
        <dbReference type="SAM" id="Coils"/>
    </source>
</evidence>
<dbReference type="Gene3D" id="1.10.287.130">
    <property type="match status" value="1"/>
</dbReference>
<dbReference type="AlphaFoldDB" id="A0A4U0PV66"/>
<organism evidence="14 15">
    <name type="scientific">Chitiniphilus eburneus</name>
    <dbReference type="NCBI Taxonomy" id="2571148"/>
    <lineage>
        <taxon>Bacteria</taxon>
        <taxon>Pseudomonadati</taxon>
        <taxon>Pseudomonadota</taxon>
        <taxon>Betaproteobacteria</taxon>
        <taxon>Neisseriales</taxon>
        <taxon>Chitinibacteraceae</taxon>
        <taxon>Chitiniphilus</taxon>
    </lineage>
</organism>
<dbReference type="Pfam" id="PF00512">
    <property type="entry name" value="HisKA"/>
    <property type="match status" value="1"/>
</dbReference>
<dbReference type="InterPro" id="IPR007891">
    <property type="entry name" value="CHASE3"/>
</dbReference>
<dbReference type="InterPro" id="IPR004358">
    <property type="entry name" value="Sig_transdc_His_kin-like_C"/>
</dbReference>
<dbReference type="CDD" id="cd00082">
    <property type="entry name" value="HisKA"/>
    <property type="match status" value="1"/>
</dbReference>
<dbReference type="Pfam" id="PF05227">
    <property type="entry name" value="CHASE3"/>
    <property type="match status" value="1"/>
</dbReference>
<dbReference type="CDD" id="cd16922">
    <property type="entry name" value="HATPase_EvgS-ArcB-TorS-like"/>
    <property type="match status" value="1"/>
</dbReference>
<gene>
    <name evidence="14" type="ORF">FAZ21_12935</name>
</gene>
<dbReference type="SMART" id="SM00387">
    <property type="entry name" value="HATPase_c"/>
    <property type="match status" value="1"/>
</dbReference>
<feature type="domain" description="Response regulatory" evidence="13">
    <location>
        <begin position="904"/>
        <end position="1020"/>
    </location>
</feature>
<feature type="transmembrane region" description="Helical" evidence="11">
    <location>
        <begin position="185"/>
        <end position="206"/>
    </location>
</feature>
<dbReference type="CDD" id="cd17546">
    <property type="entry name" value="REC_hyHK_CKI1_RcsC-like"/>
    <property type="match status" value="1"/>
</dbReference>
<dbReference type="CDD" id="cd19410">
    <property type="entry name" value="HK9-like_sensor"/>
    <property type="match status" value="1"/>
</dbReference>
<dbReference type="Pfam" id="PF00072">
    <property type="entry name" value="Response_reg"/>
    <property type="match status" value="3"/>
</dbReference>
<keyword evidence="11" id="KW-0812">Transmembrane</keyword>
<dbReference type="InterPro" id="IPR003661">
    <property type="entry name" value="HisK_dim/P_dom"/>
</dbReference>
<evidence type="ECO:0000259" key="12">
    <source>
        <dbReference type="PROSITE" id="PS50109"/>
    </source>
</evidence>
<feature type="modified residue" description="4-aspartylphosphate" evidence="9">
    <location>
        <position position="831"/>
    </location>
</feature>
<protein>
    <recommendedName>
        <fullName evidence="8">Virulence sensor protein BvgS</fullName>
        <ecNumber evidence="2">2.7.13.3</ecNumber>
    </recommendedName>
</protein>
<dbReference type="SMART" id="SM00065">
    <property type="entry name" value="GAF"/>
    <property type="match status" value="1"/>
</dbReference>
<dbReference type="InterPro" id="IPR011006">
    <property type="entry name" value="CheY-like_superfamily"/>
</dbReference>
<dbReference type="InterPro" id="IPR005467">
    <property type="entry name" value="His_kinase_dom"/>
</dbReference>
<dbReference type="Pfam" id="PF13185">
    <property type="entry name" value="GAF_2"/>
    <property type="match status" value="1"/>
</dbReference>
<dbReference type="PRINTS" id="PR00344">
    <property type="entry name" value="BCTRLSENSOR"/>
</dbReference>
<keyword evidence="5" id="KW-0418">Kinase</keyword>
<dbReference type="InterPro" id="IPR003018">
    <property type="entry name" value="GAF"/>
</dbReference>
<dbReference type="SUPFAM" id="SSF52172">
    <property type="entry name" value="CheY-like"/>
    <property type="match status" value="3"/>
</dbReference>
<dbReference type="SMART" id="SM00388">
    <property type="entry name" value="HisKA"/>
    <property type="match status" value="1"/>
</dbReference>
<evidence type="ECO:0000256" key="2">
    <source>
        <dbReference type="ARBA" id="ARBA00012438"/>
    </source>
</evidence>
<dbReference type="PROSITE" id="PS50110">
    <property type="entry name" value="RESPONSE_REGULATORY"/>
    <property type="match status" value="3"/>
</dbReference>
<feature type="domain" description="Response regulatory" evidence="13">
    <location>
        <begin position="1050"/>
        <end position="1167"/>
    </location>
</feature>
<dbReference type="SUPFAM" id="SSF55781">
    <property type="entry name" value="GAF domain-like"/>
    <property type="match status" value="1"/>
</dbReference>
<dbReference type="SMART" id="SM00448">
    <property type="entry name" value="REC"/>
    <property type="match status" value="3"/>
</dbReference>
<dbReference type="Gene3D" id="3.40.50.2300">
    <property type="match status" value="3"/>
</dbReference>
<dbReference type="Pfam" id="PF02518">
    <property type="entry name" value="HATPase_c"/>
    <property type="match status" value="1"/>
</dbReference>
<evidence type="ECO:0000256" key="9">
    <source>
        <dbReference type="PROSITE-ProRule" id="PRU00169"/>
    </source>
</evidence>
<evidence type="ECO:0000256" key="3">
    <source>
        <dbReference type="ARBA" id="ARBA00022553"/>
    </source>
</evidence>
<feature type="domain" description="Response regulatory" evidence="13">
    <location>
        <begin position="782"/>
        <end position="895"/>
    </location>
</feature>
<name>A0A4U0PV66_9NEIS</name>
<evidence type="ECO:0000259" key="13">
    <source>
        <dbReference type="PROSITE" id="PS50110"/>
    </source>
</evidence>
<keyword evidence="3 9" id="KW-0597">Phosphoprotein</keyword>
<evidence type="ECO:0000313" key="15">
    <source>
        <dbReference type="Proteomes" id="UP000310016"/>
    </source>
</evidence>
<dbReference type="PROSITE" id="PS50109">
    <property type="entry name" value="HIS_KIN"/>
    <property type="match status" value="1"/>
</dbReference>
<feature type="domain" description="Histidine kinase" evidence="12">
    <location>
        <begin position="502"/>
        <end position="721"/>
    </location>
</feature>
<dbReference type="GO" id="GO:0000155">
    <property type="term" value="F:phosphorelay sensor kinase activity"/>
    <property type="evidence" value="ECO:0007669"/>
    <property type="project" value="InterPro"/>
</dbReference>
<evidence type="ECO:0000256" key="6">
    <source>
        <dbReference type="ARBA" id="ARBA00023012"/>
    </source>
</evidence>
<comment type="function">
    <text evidence="7">Member of the two-component regulatory system BvgS/BvgA. Phosphorylates BvgA via a four-step phosphorelay in response to environmental signals.</text>
</comment>
<keyword evidence="11" id="KW-0472">Membrane</keyword>
<dbReference type="FunFam" id="3.30.565.10:FF:000010">
    <property type="entry name" value="Sensor histidine kinase RcsC"/>
    <property type="match status" value="1"/>
</dbReference>
<evidence type="ECO:0000313" key="14">
    <source>
        <dbReference type="EMBL" id="TJZ72030.1"/>
    </source>
</evidence>
<dbReference type="OrthoDB" id="9796305at2"/>
<dbReference type="SUPFAM" id="SSF47384">
    <property type="entry name" value="Homodimeric domain of signal transducing histidine kinase"/>
    <property type="match status" value="1"/>
</dbReference>
<keyword evidence="4" id="KW-0808">Transferase</keyword>
<dbReference type="InterPro" id="IPR003594">
    <property type="entry name" value="HATPase_dom"/>
</dbReference>
<dbReference type="PANTHER" id="PTHR45339">
    <property type="entry name" value="HYBRID SIGNAL TRANSDUCTION HISTIDINE KINASE J"/>
    <property type="match status" value="1"/>
</dbReference>
<feature type="transmembrane region" description="Helical" evidence="11">
    <location>
        <begin position="22"/>
        <end position="44"/>
    </location>
</feature>
<evidence type="ECO:0000256" key="1">
    <source>
        <dbReference type="ARBA" id="ARBA00000085"/>
    </source>
</evidence>
<feature type="modified residue" description="4-aspartylphosphate" evidence="9">
    <location>
        <position position="953"/>
    </location>
</feature>
<sequence>MNHKPIDNLDADVFRKMLTRNVLLPLVVALASAAVFVALLFYLVSVMRAVDQSNRVIGKSHEMTKLLIDAETGMRGFLLTGQRNFLEPYQTSTTRIPFELTALKERTMDNPDHLKRIAAVSGLYTRWRGFVDDAIALKDSSGNVVALVGSERGKQLMDAMRAEMAAVISTEEALRTERSQAANETITVLVSITVAFMLLTGIGLAYNGRRQLLGLSNVYGDALARQQRQTEQLTRQAWTKTGQTELALRLLGQQSVEKLCRNALNFLTEYLDARVAALYVSEEDQLYHRQAGYALDADVAERRVSIRPGEGLTGQALTERRVIKLDNLPADYLPVTSAVGGMPPRHLLIVPIVHEDGATGVAEFGFLDEPGDDALEFTRLAMESLGAAVRSAQFRERLRLTLEETQQLNEELQTQQEELKTANEELEEQSRALRETQARLENQQAELERSNEQLEEQSLRLQQQKDFLNERNSALNEAHHLLEERARELQRASQYKSEFLANMSHELRTPLNSALIFAKLLGDNPAGNLSDEQVRFANMIHAAGSDLLNLINDILDLSKVEAGMLDVYAEPVPLKRICQSMHGNFETLAADKGVAFDCEIDPALGETIDTDARRLEQILKNLLSNAFKFTHEGRVRLHIAPHGDAIAFAVEDSGIGIAPEQQDVIFEAFRQADGTTNRKYGGTGLGLSISRDLARLLGGRLEVNSSPAVGSTFTLILPRTMPQQDTPDAAPAPLPPTPAPVARPVAHAPTPALSVAAPAIEHPADAARLPDDRAALPAQGRVMLVIEDDERFAGILYQLAHERHFACLIATTAAEGVALARQYVPDAILLDLKLPDQSGMTVLETLKEDPRTRHIPTHIVSSVDRSDAALYMGAVGYLLKPAEHEQLQGVFERLESRLAQKIKHVLLVEDDPMQRESIERLIAEKDVEITGVASAEEALQLLRDRVFDCMVIDLTLPDMHGAELLERMASDHLYSFPPVIVYTGRTLSRDEEAALRRYSHSIIIKGARSPERLLDEVTLFLHQVETDLPPERQKMLKAARNRDRAFEGSTILVVDDDVRNIFALTSALEMKGAHVAVARNGVEALSRLDERSDIDLVLMDIMMPEMDGYQAMGEIRRQERFKDLPIIAVTAKAMRDDQERCIEAGANDYLAKPIDLDALVSLVRVWISKPGRP</sequence>
<accession>A0A4U0PV66</accession>
<evidence type="ECO:0000256" key="8">
    <source>
        <dbReference type="ARBA" id="ARBA00070152"/>
    </source>
</evidence>
<dbReference type="Gene3D" id="3.30.450.40">
    <property type="match status" value="1"/>
</dbReference>
<evidence type="ECO:0000256" key="5">
    <source>
        <dbReference type="ARBA" id="ARBA00022777"/>
    </source>
</evidence>
<dbReference type="InterPro" id="IPR029016">
    <property type="entry name" value="GAF-like_dom_sf"/>
</dbReference>
<dbReference type="SUPFAM" id="SSF55874">
    <property type="entry name" value="ATPase domain of HSP90 chaperone/DNA topoisomerase II/histidine kinase"/>
    <property type="match status" value="1"/>
</dbReference>
<dbReference type="Proteomes" id="UP000310016">
    <property type="component" value="Unassembled WGS sequence"/>
</dbReference>